<dbReference type="InterPro" id="IPR005819">
    <property type="entry name" value="H1/H5"/>
</dbReference>
<dbReference type="SMART" id="SM00526">
    <property type="entry name" value="H15"/>
    <property type="match status" value="1"/>
</dbReference>
<feature type="compositionally biased region" description="Basic residues" evidence="3">
    <location>
        <begin position="18"/>
        <end position="28"/>
    </location>
</feature>
<evidence type="ECO:0000256" key="1">
    <source>
        <dbReference type="ARBA" id="ARBA00023125"/>
    </source>
</evidence>
<proteinExistence type="inferred from homology"/>
<keyword evidence="2" id="KW-0539">Nucleus</keyword>
<keyword evidence="6" id="KW-1185">Reference proteome</keyword>
<feature type="region of interest" description="Disordered" evidence="3">
    <location>
        <begin position="1"/>
        <end position="32"/>
    </location>
</feature>
<dbReference type="CDD" id="cd00073">
    <property type="entry name" value="H15"/>
    <property type="match status" value="1"/>
</dbReference>
<feature type="compositionally biased region" description="Low complexity" evidence="3">
    <location>
        <begin position="1"/>
        <end position="17"/>
    </location>
</feature>
<feature type="domain" description="H15" evidence="4">
    <location>
        <begin position="30"/>
        <end position="103"/>
    </location>
</feature>
<dbReference type="STRING" id="205130.ENSMAMP00000030260"/>
<dbReference type="InParanoid" id="A0A3Q3STD0"/>
<comment type="similarity">
    <text evidence="2">Belongs to the histone H1/H5 family.</text>
</comment>
<dbReference type="PROSITE" id="PS51504">
    <property type="entry name" value="H15"/>
    <property type="match status" value="1"/>
</dbReference>
<evidence type="ECO:0000313" key="6">
    <source>
        <dbReference type="Proteomes" id="UP000261640"/>
    </source>
</evidence>
<evidence type="ECO:0000256" key="2">
    <source>
        <dbReference type="RuleBase" id="RU003894"/>
    </source>
</evidence>
<dbReference type="Pfam" id="PF00538">
    <property type="entry name" value="Linker_histone"/>
    <property type="match status" value="1"/>
</dbReference>
<sequence>MAEVAPEPAAAPAAPAKAAKKKSSKASKKSGPGASELILKAVAASKERKGVSYVALKKALASQGYDVEHNSTHIRRAIKTLVEKGSLVQTKGTGASGSFKASKPTSLFCGRCSQTLNLKFSH</sequence>
<keyword evidence="2" id="KW-0158">Chromosome</keyword>
<organism evidence="5 6">
    <name type="scientific">Mastacembelus armatus</name>
    <name type="common">zig-zag eel</name>
    <dbReference type="NCBI Taxonomy" id="205130"/>
    <lineage>
        <taxon>Eukaryota</taxon>
        <taxon>Metazoa</taxon>
        <taxon>Chordata</taxon>
        <taxon>Craniata</taxon>
        <taxon>Vertebrata</taxon>
        <taxon>Euteleostomi</taxon>
        <taxon>Actinopterygii</taxon>
        <taxon>Neopterygii</taxon>
        <taxon>Teleostei</taxon>
        <taxon>Neoteleostei</taxon>
        <taxon>Acanthomorphata</taxon>
        <taxon>Anabantaria</taxon>
        <taxon>Synbranchiformes</taxon>
        <taxon>Mastacembelidae</taxon>
        <taxon>Mastacembelus</taxon>
    </lineage>
</organism>
<dbReference type="SUPFAM" id="SSF46785">
    <property type="entry name" value="Winged helix' DNA-binding domain"/>
    <property type="match status" value="1"/>
</dbReference>
<dbReference type="GO" id="GO:0006334">
    <property type="term" value="P:nucleosome assembly"/>
    <property type="evidence" value="ECO:0007669"/>
    <property type="project" value="InterPro"/>
</dbReference>
<comment type="subcellular location">
    <subcellularLocation>
        <location evidence="2">Nucleus</location>
    </subcellularLocation>
</comment>
<dbReference type="PRINTS" id="PR00624">
    <property type="entry name" value="HISTONEH5"/>
</dbReference>
<dbReference type="GO" id="GO:0000786">
    <property type="term" value="C:nucleosome"/>
    <property type="evidence" value="ECO:0007669"/>
    <property type="project" value="InterPro"/>
</dbReference>
<dbReference type="GO" id="GO:0005634">
    <property type="term" value="C:nucleus"/>
    <property type="evidence" value="ECO:0007669"/>
    <property type="project" value="UniProtKB-SubCell"/>
</dbReference>
<dbReference type="InterPro" id="IPR036390">
    <property type="entry name" value="WH_DNA-bd_sf"/>
</dbReference>
<reference evidence="5" key="1">
    <citation type="submission" date="2025-08" db="UniProtKB">
        <authorList>
            <consortium name="Ensembl"/>
        </authorList>
    </citation>
    <scope>IDENTIFICATION</scope>
</reference>
<evidence type="ECO:0000259" key="4">
    <source>
        <dbReference type="PROSITE" id="PS51504"/>
    </source>
</evidence>
<dbReference type="InterPro" id="IPR005818">
    <property type="entry name" value="Histone_H1/H5_H15"/>
</dbReference>
<dbReference type="InterPro" id="IPR036388">
    <property type="entry name" value="WH-like_DNA-bd_sf"/>
</dbReference>
<dbReference type="Ensembl" id="ENSMAMT00000031049.2">
    <property type="protein sequence ID" value="ENSMAMP00000030260.2"/>
    <property type="gene ID" value="ENSMAMG00000020405.2"/>
</dbReference>
<dbReference type="GO" id="GO:0003677">
    <property type="term" value="F:DNA binding"/>
    <property type="evidence" value="ECO:0007669"/>
    <property type="project" value="UniProtKB-KW"/>
</dbReference>
<protein>
    <submittedName>
        <fullName evidence="5">Histone H1-like</fullName>
    </submittedName>
</protein>
<dbReference type="AlphaFoldDB" id="A0A3Q3STD0"/>
<accession>A0A3Q3STD0</accession>
<evidence type="ECO:0000256" key="3">
    <source>
        <dbReference type="SAM" id="MobiDB-lite"/>
    </source>
</evidence>
<evidence type="ECO:0000313" key="5">
    <source>
        <dbReference type="Ensembl" id="ENSMAMP00000030260.2"/>
    </source>
</evidence>
<reference evidence="5" key="2">
    <citation type="submission" date="2025-09" db="UniProtKB">
        <authorList>
            <consortium name="Ensembl"/>
        </authorList>
    </citation>
    <scope>IDENTIFICATION</scope>
</reference>
<dbReference type="GO" id="GO:0030527">
    <property type="term" value="F:structural constituent of chromatin"/>
    <property type="evidence" value="ECO:0007669"/>
    <property type="project" value="InterPro"/>
</dbReference>
<name>A0A3Q3STD0_9TELE</name>
<keyword evidence="1 2" id="KW-0238">DNA-binding</keyword>
<dbReference type="Gene3D" id="1.10.10.10">
    <property type="entry name" value="Winged helix-like DNA-binding domain superfamily/Winged helix DNA-binding domain"/>
    <property type="match status" value="1"/>
</dbReference>
<dbReference type="GeneTree" id="ENSGT00950000183089"/>
<dbReference type="Proteomes" id="UP000261640">
    <property type="component" value="Unplaced"/>
</dbReference>